<feature type="non-terminal residue" evidence="1">
    <location>
        <position position="1"/>
    </location>
</feature>
<protein>
    <recommendedName>
        <fullName evidence="3">YkgJ family cysteine cluster protein</fullName>
    </recommendedName>
</protein>
<comment type="caution">
    <text evidence="1">The sequence shown here is derived from an EMBL/GenBank/DDBJ whole genome shotgun (WGS) entry which is preliminary data.</text>
</comment>
<name>A0A1V1P8F5_9BACT</name>
<dbReference type="Proteomes" id="UP000189670">
    <property type="component" value="Unassembled WGS sequence"/>
</dbReference>
<organism evidence="1 2">
    <name type="scientific">Candidatus Magnetoglobus multicellularis str. Araruama</name>
    <dbReference type="NCBI Taxonomy" id="890399"/>
    <lineage>
        <taxon>Bacteria</taxon>
        <taxon>Pseudomonadati</taxon>
        <taxon>Thermodesulfobacteriota</taxon>
        <taxon>Desulfobacteria</taxon>
        <taxon>Desulfobacterales</taxon>
        <taxon>Desulfobacteraceae</taxon>
        <taxon>Candidatus Magnetoglobus</taxon>
    </lineage>
</organism>
<dbReference type="EMBL" id="ATBP01000327">
    <property type="protein sequence ID" value="ETR71064.1"/>
    <property type="molecule type" value="Genomic_DNA"/>
</dbReference>
<evidence type="ECO:0000313" key="2">
    <source>
        <dbReference type="Proteomes" id="UP000189670"/>
    </source>
</evidence>
<evidence type="ECO:0000313" key="1">
    <source>
        <dbReference type="EMBL" id="ETR71064.1"/>
    </source>
</evidence>
<gene>
    <name evidence="1" type="ORF">OMM_08362</name>
</gene>
<reference evidence="2" key="1">
    <citation type="submission" date="2012-11" db="EMBL/GenBank/DDBJ databases">
        <authorList>
            <person name="Lucero-Rivera Y.E."/>
            <person name="Tovar-Ramirez D."/>
        </authorList>
    </citation>
    <scope>NUCLEOTIDE SEQUENCE [LARGE SCALE GENOMIC DNA]</scope>
    <source>
        <strain evidence="2">Araruama</strain>
    </source>
</reference>
<dbReference type="Pfam" id="PF03692">
    <property type="entry name" value="CxxCxxCC"/>
    <property type="match status" value="1"/>
</dbReference>
<sequence>YKTIFHVHHFKIKGQEPLRTGQCNQCGQCCQSFRVKSNNQWIQTEKQFKRLIQQKPEYSRLICRGKTDGYLYFTCSWLTSDGICKDHQNRLQICKEYPSSTRFYTGNKLPDYCGYSIEAAVPFHSVLNKQLKKGESNAVNGIYSI</sequence>
<dbReference type="InterPro" id="IPR005358">
    <property type="entry name" value="Puta_zinc/iron-chelating_dom"/>
</dbReference>
<proteinExistence type="predicted"/>
<evidence type="ECO:0008006" key="3">
    <source>
        <dbReference type="Google" id="ProtNLM"/>
    </source>
</evidence>
<dbReference type="AlphaFoldDB" id="A0A1V1P8F5"/>
<accession>A0A1V1P8F5</accession>